<reference evidence="1 2" key="1">
    <citation type="journal article" date="2019" name="Mol. Biol. Evol.">
        <title>Blast fungal genomes show frequent chromosomal changes, gene gains and losses, and effector gene turnover.</title>
        <authorList>
            <person name="Gomez Luciano L.B."/>
            <person name="Jason Tsai I."/>
            <person name="Chuma I."/>
            <person name="Tosa Y."/>
            <person name="Chen Y.H."/>
            <person name="Li J.Y."/>
            <person name="Li M.Y."/>
            <person name="Jade Lu M.Y."/>
            <person name="Nakayashiki H."/>
            <person name="Li W.H."/>
        </authorList>
    </citation>
    <scope>NUCLEOTIDE SEQUENCE [LARGE SCALE GENOMIC DNA]</scope>
    <source>
        <strain evidence="1 2">NI907</strain>
    </source>
</reference>
<gene>
    <name evidence="2" type="ORF">PgNI_06658</name>
</gene>
<evidence type="ECO:0000313" key="2">
    <source>
        <dbReference type="RefSeq" id="XP_030981805.1"/>
    </source>
</evidence>
<reference evidence="2" key="2">
    <citation type="submission" date="2019-10" db="EMBL/GenBank/DDBJ databases">
        <authorList>
            <consortium name="NCBI Genome Project"/>
        </authorList>
    </citation>
    <scope>NUCLEOTIDE SEQUENCE</scope>
    <source>
        <strain evidence="2">NI907</strain>
    </source>
</reference>
<dbReference type="GeneID" id="41961588"/>
<reference evidence="2" key="3">
    <citation type="submission" date="2025-08" db="UniProtKB">
        <authorList>
            <consortium name="RefSeq"/>
        </authorList>
    </citation>
    <scope>IDENTIFICATION</scope>
    <source>
        <strain evidence="2">NI907</strain>
    </source>
</reference>
<evidence type="ECO:0000313" key="1">
    <source>
        <dbReference type="Proteomes" id="UP000515153"/>
    </source>
</evidence>
<dbReference type="Proteomes" id="UP000515153">
    <property type="component" value="Chromosome I"/>
</dbReference>
<keyword evidence="1" id="KW-1185">Reference proteome</keyword>
<organism evidence="1 2">
    <name type="scientific">Pyricularia grisea</name>
    <name type="common">Crabgrass-specific blast fungus</name>
    <name type="synonym">Magnaporthe grisea</name>
    <dbReference type="NCBI Taxonomy" id="148305"/>
    <lineage>
        <taxon>Eukaryota</taxon>
        <taxon>Fungi</taxon>
        <taxon>Dikarya</taxon>
        <taxon>Ascomycota</taxon>
        <taxon>Pezizomycotina</taxon>
        <taxon>Sordariomycetes</taxon>
        <taxon>Sordariomycetidae</taxon>
        <taxon>Magnaporthales</taxon>
        <taxon>Pyriculariaceae</taxon>
        <taxon>Pyricularia</taxon>
    </lineage>
</organism>
<dbReference type="OrthoDB" id="5239263at2759"/>
<protein>
    <submittedName>
        <fullName evidence="2">Uncharacterized protein</fullName>
    </submittedName>
</protein>
<dbReference type="KEGG" id="pgri:PgNI_06658"/>
<proteinExistence type="predicted"/>
<sequence length="144" mass="16991">MPSDDDEISADVPELYKGYHEFRVYVASVRSRLANECMYISHKYDLVVQAFSDHELHEHLNACINSTPIDLHEYEISVFMWQWTTEYIIKLFINAGVVPEGSSWPHNIWGTPYAILEEVHIVIKELLRKSCDQNFTLYRERYGY</sequence>
<accession>A0A6P8B3T6</accession>
<name>A0A6P8B3T6_PYRGI</name>
<dbReference type="RefSeq" id="XP_030981805.1">
    <property type="nucleotide sequence ID" value="XM_031126679.1"/>
</dbReference>
<dbReference type="AlphaFoldDB" id="A0A6P8B3T6"/>